<accession>A0ABX5XQD1</accession>
<dbReference type="RefSeq" id="WP_372895913.1">
    <property type="nucleotide sequence ID" value="NZ_CP036432.1"/>
</dbReference>
<keyword evidence="3" id="KW-1185">Reference proteome</keyword>
<protein>
    <submittedName>
        <fullName evidence="2">Hemin uptake protein hemP</fullName>
    </submittedName>
</protein>
<dbReference type="Gene3D" id="2.10.70.10">
    <property type="entry name" value="Complement Module, domain 1"/>
    <property type="match status" value="1"/>
</dbReference>
<dbReference type="EMBL" id="CP036432">
    <property type="protein sequence ID" value="QDV82089.1"/>
    <property type="molecule type" value="Genomic_DNA"/>
</dbReference>
<reference evidence="2 3" key="1">
    <citation type="submission" date="2019-02" db="EMBL/GenBank/DDBJ databases">
        <title>Deep-cultivation of Planctomycetes and their phenomic and genomic characterization uncovers novel biology.</title>
        <authorList>
            <person name="Wiegand S."/>
            <person name="Jogler M."/>
            <person name="Boedeker C."/>
            <person name="Pinto D."/>
            <person name="Vollmers J."/>
            <person name="Rivas-Marin E."/>
            <person name="Kohn T."/>
            <person name="Peeters S.H."/>
            <person name="Heuer A."/>
            <person name="Rast P."/>
            <person name="Oberbeckmann S."/>
            <person name="Bunk B."/>
            <person name="Jeske O."/>
            <person name="Meyerdierks A."/>
            <person name="Storesund J.E."/>
            <person name="Kallscheuer N."/>
            <person name="Luecker S."/>
            <person name="Lage O.M."/>
            <person name="Pohl T."/>
            <person name="Merkel B.J."/>
            <person name="Hornburger P."/>
            <person name="Mueller R.-W."/>
            <person name="Bruemmer F."/>
            <person name="Labrenz M."/>
            <person name="Spormann A.M."/>
            <person name="Op den Camp H."/>
            <person name="Overmann J."/>
            <person name="Amann R."/>
            <person name="Jetten M.S.M."/>
            <person name="Mascher T."/>
            <person name="Medema M.H."/>
            <person name="Devos D.P."/>
            <person name="Kaster A.-K."/>
            <person name="Ovreas L."/>
            <person name="Rohde M."/>
            <person name="Galperin M.Y."/>
            <person name="Jogler C."/>
        </authorList>
    </citation>
    <scope>NUCLEOTIDE SEQUENCE [LARGE SCALE GENOMIC DNA]</scope>
    <source>
        <strain evidence="2 3">TBK1r</strain>
    </source>
</reference>
<evidence type="ECO:0000313" key="3">
    <source>
        <dbReference type="Proteomes" id="UP000318081"/>
    </source>
</evidence>
<feature type="region of interest" description="Disordered" evidence="1">
    <location>
        <begin position="1"/>
        <end position="30"/>
    </location>
</feature>
<name>A0ABX5XQD1_9BACT</name>
<organism evidence="2 3">
    <name type="scientific">Stieleria magnilauensis</name>
    <dbReference type="NCBI Taxonomy" id="2527963"/>
    <lineage>
        <taxon>Bacteria</taxon>
        <taxon>Pseudomonadati</taxon>
        <taxon>Planctomycetota</taxon>
        <taxon>Planctomycetia</taxon>
        <taxon>Pirellulales</taxon>
        <taxon>Pirellulaceae</taxon>
        <taxon>Stieleria</taxon>
    </lineage>
</organism>
<proteinExistence type="predicted"/>
<dbReference type="InterPro" id="IPR019600">
    <property type="entry name" value="Hemin_uptake_protein_HemP"/>
</dbReference>
<evidence type="ECO:0000313" key="2">
    <source>
        <dbReference type="EMBL" id="QDV82089.1"/>
    </source>
</evidence>
<gene>
    <name evidence="2" type="ORF">TBK1r_10140</name>
</gene>
<dbReference type="Pfam" id="PF10636">
    <property type="entry name" value="hemP"/>
    <property type="match status" value="1"/>
</dbReference>
<feature type="compositionally biased region" description="Basic and acidic residues" evidence="1">
    <location>
        <begin position="1"/>
        <end position="17"/>
    </location>
</feature>
<evidence type="ECO:0000256" key="1">
    <source>
        <dbReference type="SAM" id="MobiDB-lite"/>
    </source>
</evidence>
<dbReference type="Proteomes" id="UP000318081">
    <property type="component" value="Chromosome"/>
</dbReference>
<sequence length="67" mass="7603">MQQSHDEPDDRMADPPAEHGPTPSPNASPLIIASQDLFRGRAEIWIEHGELMYRLRRTSAGKLYLCK</sequence>